<comment type="caution">
    <text evidence="3">The sequence shown here is derived from an EMBL/GenBank/DDBJ whole genome shotgun (WGS) entry which is preliminary data.</text>
</comment>
<gene>
    <name evidence="3" type="ORF">NARC_10403</name>
</gene>
<dbReference type="GO" id="GO:0000160">
    <property type="term" value="P:phosphorelay signal transduction system"/>
    <property type="evidence" value="ECO:0007669"/>
    <property type="project" value="InterPro"/>
</dbReference>
<organism evidence="3 4">
    <name type="scientific">Candidatus Nitrosocosmicus arcticus</name>
    <dbReference type="NCBI Taxonomy" id="2035267"/>
    <lineage>
        <taxon>Archaea</taxon>
        <taxon>Nitrososphaerota</taxon>
        <taxon>Nitrososphaeria</taxon>
        <taxon>Nitrososphaerales</taxon>
        <taxon>Nitrososphaeraceae</taxon>
        <taxon>Candidatus Nitrosocosmicus</taxon>
    </lineage>
</organism>
<dbReference type="Proteomes" id="UP000315289">
    <property type="component" value="Unassembled WGS sequence"/>
</dbReference>
<dbReference type="CDD" id="cd00156">
    <property type="entry name" value="REC"/>
    <property type="match status" value="1"/>
</dbReference>
<evidence type="ECO:0000256" key="1">
    <source>
        <dbReference type="ARBA" id="ARBA00022553"/>
    </source>
</evidence>
<dbReference type="OrthoDB" id="86314at2157"/>
<dbReference type="PANTHER" id="PTHR44591:SF3">
    <property type="entry name" value="RESPONSE REGULATORY DOMAIN-CONTAINING PROTEIN"/>
    <property type="match status" value="1"/>
</dbReference>
<dbReference type="InterPro" id="IPR050595">
    <property type="entry name" value="Bact_response_regulator"/>
</dbReference>
<dbReference type="SUPFAM" id="SSF52172">
    <property type="entry name" value="CheY-like"/>
    <property type="match status" value="1"/>
</dbReference>
<reference evidence="3 4" key="1">
    <citation type="journal article" date="2019" name="Front. Microbiol.">
        <title>Ammonia Oxidation by the Arctic Terrestrial Thaumarchaeote Candidatus Nitrosocosmicus arcticus Is Stimulated by Increasing Temperatures.</title>
        <authorList>
            <person name="Alves R.J.E."/>
            <person name="Kerou M."/>
            <person name="Zappe A."/>
            <person name="Bittner R."/>
            <person name="Abby S.S."/>
            <person name="Schmidt H.A."/>
            <person name="Pfeifer K."/>
            <person name="Schleper C."/>
        </authorList>
    </citation>
    <scope>NUCLEOTIDE SEQUENCE [LARGE SCALE GENOMIC DNA]</scope>
    <source>
        <strain evidence="3 4">Kfb</strain>
    </source>
</reference>
<dbReference type="Pfam" id="PF00072">
    <property type="entry name" value="Response_reg"/>
    <property type="match status" value="1"/>
</dbReference>
<name>A0A557SZG6_9ARCH</name>
<accession>A0A557SZG6</accession>
<dbReference type="AlphaFoldDB" id="A0A557SZG6"/>
<protein>
    <submittedName>
        <fullName evidence="3">Putative response regulator receiver protein</fullName>
    </submittedName>
</protein>
<dbReference type="InterPro" id="IPR011006">
    <property type="entry name" value="CheY-like_superfamily"/>
</dbReference>
<dbReference type="RefSeq" id="WP_144728534.1">
    <property type="nucleotide sequence ID" value="NZ_ML675578.1"/>
</dbReference>
<dbReference type="PROSITE" id="PS50110">
    <property type="entry name" value="RESPONSE_REGULATORY"/>
    <property type="match status" value="1"/>
</dbReference>
<evidence type="ECO:0000313" key="3">
    <source>
        <dbReference type="EMBL" id="TVP41997.1"/>
    </source>
</evidence>
<dbReference type="InterPro" id="IPR001789">
    <property type="entry name" value="Sig_transdc_resp-reg_receiver"/>
</dbReference>
<dbReference type="EMBL" id="VOAH01000001">
    <property type="protein sequence ID" value="TVP41997.1"/>
    <property type="molecule type" value="Genomic_DNA"/>
</dbReference>
<proteinExistence type="predicted"/>
<dbReference type="SMART" id="SM00448">
    <property type="entry name" value="REC"/>
    <property type="match status" value="1"/>
</dbReference>
<dbReference type="Gene3D" id="3.40.50.2300">
    <property type="match status" value="1"/>
</dbReference>
<feature type="domain" description="Response regulatory" evidence="2">
    <location>
        <begin position="13"/>
        <end position="132"/>
    </location>
</feature>
<sequence length="132" mass="15227">MQSSNATLRNRKVVMICEDEKELLDLYSRVLELKYDVIQVCSGAECIREYLEKKAKGSPIDLLFLDYKLGDMLGDDVAKKIKKMNGIKIILISAYNLDEPTKNELLENKYIEKFLQKPIRMRQIIQVAAEAI</sequence>
<evidence type="ECO:0000313" key="4">
    <source>
        <dbReference type="Proteomes" id="UP000315289"/>
    </source>
</evidence>
<keyword evidence="4" id="KW-1185">Reference proteome</keyword>
<dbReference type="PANTHER" id="PTHR44591">
    <property type="entry name" value="STRESS RESPONSE REGULATOR PROTEIN 1"/>
    <property type="match status" value="1"/>
</dbReference>
<evidence type="ECO:0000259" key="2">
    <source>
        <dbReference type="PROSITE" id="PS50110"/>
    </source>
</evidence>
<keyword evidence="1" id="KW-0597">Phosphoprotein</keyword>